<dbReference type="EMBL" id="FP929032">
    <property type="protein sequence ID" value="CBK64253.1"/>
    <property type="molecule type" value="Genomic_DNA"/>
</dbReference>
<dbReference type="SUPFAM" id="SSF46689">
    <property type="entry name" value="Homeodomain-like"/>
    <property type="match status" value="1"/>
</dbReference>
<keyword evidence="3" id="KW-1185">Reference proteome</keyword>
<reference evidence="2 3" key="2">
    <citation type="submission" date="2010-03" db="EMBL/GenBank/DDBJ databases">
        <authorList>
            <person name="Pajon A."/>
        </authorList>
    </citation>
    <scope>NUCLEOTIDE SEQUENCE [LARGE SCALE GENOMIC DNA]</scope>
    <source>
        <strain evidence="2 3">WAL 8301</strain>
    </source>
</reference>
<dbReference type="Proteomes" id="UP000008794">
    <property type="component" value="Chromosome"/>
</dbReference>
<dbReference type="STRING" id="717959.AL1_18970"/>
<dbReference type="SUPFAM" id="SSF48498">
    <property type="entry name" value="Tetracyclin repressor-like, C-terminal domain"/>
    <property type="match status" value="1"/>
</dbReference>
<name>D4IMU1_9BACT</name>
<dbReference type="HOGENOM" id="CLU_091688_1_0_10"/>
<evidence type="ECO:0000313" key="3">
    <source>
        <dbReference type="Proteomes" id="UP000008794"/>
    </source>
</evidence>
<dbReference type="PATRIC" id="fig|717959.3.peg.357"/>
<dbReference type="Gene3D" id="1.10.357.10">
    <property type="entry name" value="Tetracycline Repressor, domain 2"/>
    <property type="match status" value="1"/>
</dbReference>
<protein>
    <submittedName>
        <fullName evidence="2">Uncharacterized protein</fullName>
    </submittedName>
</protein>
<dbReference type="InterPro" id="IPR036271">
    <property type="entry name" value="Tet_transcr_reg_TetR-rel_C_sf"/>
</dbReference>
<dbReference type="InterPro" id="IPR009057">
    <property type="entry name" value="Homeodomain-like_sf"/>
</dbReference>
<evidence type="ECO:0000313" key="2">
    <source>
        <dbReference type="EMBL" id="CBK64253.1"/>
    </source>
</evidence>
<feature type="compositionally biased region" description="Polar residues" evidence="1">
    <location>
        <begin position="1"/>
        <end position="12"/>
    </location>
</feature>
<sequence>MTGMKENQSTKGTLRRRRTNKQVQADILSAVGRILQEKDFTHITLMDIAREAKTDPNVVLRQFGSLEQVFDCYIRTIDYWMHDLFGNKALKRGERSALERMFARMTDFLYNSPEMQRLLVWEITDVNDTTCRAAANRETYYREAYEAYERQFARGGEKTPFRQIASLLIAGTYYLVLHRHTSTFGDMDYDTPDGPVRLKKVLHEILDMLYERLERPQRVSEAIRRLKERGVDEQVIRECLKDL</sequence>
<reference evidence="2 3" key="1">
    <citation type="submission" date="2010-03" db="EMBL/GenBank/DDBJ databases">
        <title>The genome sequence of Alistipes shahii WAL 8301.</title>
        <authorList>
            <consortium name="metaHIT consortium -- http://www.metahit.eu/"/>
            <person name="Pajon A."/>
            <person name="Turner K."/>
            <person name="Parkhill J."/>
        </authorList>
    </citation>
    <scope>NUCLEOTIDE SEQUENCE [LARGE SCALE GENOMIC DNA]</scope>
    <source>
        <strain evidence="2 3">WAL 8301</strain>
    </source>
</reference>
<organism evidence="2 3">
    <name type="scientific">Alistipes shahii WAL 8301</name>
    <dbReference type="NCBI Taxonomy" id="717959"/>
    <lineage>
        <taxon>Bacteria</taxon>
        <taxon>Pseudomonadati</taxon>
        <taxon>Bacteroidota</taxon>
        <taxon>Bacteroidia</taxon>
        <taxon>Bacteroidales</taxon>
        <taxon>Rikenellaceae</taxon>
        <taxon>Alistipes</taxon>
    </lineage>
</organism>
<evidence type="ECO:0000256" key="1">
    <source>
        <dbReference type="SAM" id="MobiDB-lite"/>
    </source>
</evidence>
<proteinExistence type="predicted"/>
<dbReference type="Gene3D" id="1.10.10.60">
    <property type="entry name" value="Homeodomain-like"/>
    <property type="match status" value="1"/>
</dbReference>
<dbReference type="AlphaFoldDB" id="D4IMU1"/>
<gene>
    <name evidence="2" type="ORF">AL1_18970</name>
</gene>
<dbReference type="KEGG" id="ash:AL1_18970"/>
<accession>D4IMU1</accession>
<feature type="region of interest" description="Disordered" evidence="1">
    <location>
        <begin position="1"/>
        <end position="20"/>
    </location>
</feature>